<evidence type="ECO:0000313" key="3">
    <source>
        <dbReference type="Proteomes" id="UP000644507"/>
    </source>
</evidence>
<dbReference type="Pfam" id="PF13460">
    <property type="entry name" value="NAD_binding_10"/>
    <property type="match status" value="1"/>
</dbReference>
<reference evidence="2" key="2">
    <citation type="submission" date="2020-09" db="EMBL/GenBank/DDBJ databases">
        <authorList>
            <person name="Sun Q."/>
            <person name="Kim S."/>
        </authorList>
    </citation>
    <scope>NUCLEOTIDE SEQUENCE</scope>
    <source>
        <strain evidence="2">KCTC 12988</strain>
    </source>
</reference>
<feature type="domain" description="NAD(P)-binding" evidence="1">
    <location>
        <begin position="7"/>
        <end position="119"/>
    </location>
</feature>
<dbReference type="Pfam" id="PF11066">
    <property type="entry name" value="DUF2867"/>
    <property type="match status" value="1"/>
</dbReference>
<comment type="caution">
    <text evidence="2">The sequence shown here is derived from an EMBL/GenBank/DDBJ whole genome shotgun (WGS) entry which is preliminary data.</text>
</comment>
<organism evidence="2 3">
    <name type="scientific">Roseibacillus persicicus</name>
    <dbReference type="NCBI Taxonomy" id="454148"/>
    <lineage>
        <taxon>Bacteria</taxon>
        <taxon>Pseudomonadati</taxon>
        <taxon>Verrucomicrobiota</taxon>
        <taxon>Verrucomicrobiia</taxon>
        <taxon>Verrucomicrobiales</taxon>
        <taxon>Verrucomicrobiaceae</taxon>
        <taxon>Roseibacillus</taxon>
    </lineage>
</organism>
<dbReference type="Proteomes" id="UP000644507">
    <property type="component" value="Unassembled WGS sequence"/>
</dbReference>
<evidence type="ECO:0000313" key="2">
    <source>
        <dbReference type="EMBL" id="GHC41643.1"/>
    </source>
</evidence>
<dbReference type="EMBL" id="BMXI01000001">
    <property type="protein sequence ID" value="GHC41643.1"/>
    <property type="molecule type" value="Genomic_DNA"/>
</dbReference>
<accession>A0A918WF85</accession>
<sequence length="480" mass="54357">MNLLVTGANGYIGLRLLPELLSAGHTVTALVRDKRRFPWEELDQSGEQLTVCEGDLLLPENLPEEVGSFDAAYYLVHSMGAGGDFAEREERTARNFLNWVEKGDCERIIYLGGLVDEEDQLSQHLGSRRNVEKILGGGQADLTVLRASIIVGSGSASFEIVRDLAEKLPVMICPRWVNTRCQPIAIRDVIFYLTALLDCAETRAGVFDIGGPEVLRYRDLLSGYAEVRGLSRHFIPVPYFSPHLSSWWLYLMTSTRFSLAQALVNSMKNETVCREHRIRELIPHELSTYRVAVERALSRIAQNRVPSSWTDALIDDRLDPRFIDAVKVPEHGVYRDRQKVALVASREEVIQAIWSLGGERGWPSMNWAWGVRGWLDRLMGGIGLRRGRRHPSELRAGDALDFWRVILADQSKGRLMLYAEMKLPGEAWLQFEVKDGTLIQTATFRPQGLLGRVYWFAVLPAHWFLFPQMARRLAAGDEKV</sequence>
<protein>
    <submittedName>
        <fullName evidence="2">Epimerase</fullName>
    </submittedName>
</protein>
<dbReference type="InterPro" id="IPR051783">
    <property type="entry name" value="NAD(P)-dependent_oxidoreduct"/>
</dbReference>
<dbReference type="GO" id="GO:0005737">
    <property type="term" value="C:cytoplasm"/>
    <property type="evidence" value="ECO:0007669"/>
    <property type="project" value="TreeGrafter"/>
</dbReference>
<keyword evidence="3" id="KW-1185">Reference proteome</keyword>
<proteinExistence type="predicted"/>
<dbReference type="SUPFAM" id="SSF51735">
    <property type="entry name" value="NAD(P)-binding Rossmann-fold domains"/>
    <property type="match status" value="1"/>
</dbReference>
<gene>
    <name evidence="2" type="ORF">GCM10007100_03080</name>
</gene>
<name>A0A918WF85_9BACT</name>
<dbReference type="InterPro" id="IPR021295">
    <property type="entry name" value="DUF2867"/>
</dbReference>
<dbReference type="PANTHER" id="PTHR48079">
    <property type="entry name" value="PROTEIN YEEZ"/>
    <property type="match status" value="1"/>
</dbReference>
<dbReference type="Gene3D" id="3.40.50.720">
    <property type="entry name" value="NAD(P)-binding Rossmann-like Domain"/>
    <property type="match status" value="1"/>
</dbReference>
<dbReference type="PANTHER" id="PTHR48079:SF6">
    <property type="entry name" value="NAD(P)-BINDING DOMAIN-CONTAINING PROTEIN-RELATED"/>
    <property type="match status" value="1"/>
</dbReference>
<evidence type="ECO:0000259" key="1">
    <source>
        <dbReference type="Pfam" id="PF13460"/>
    </source>
</evidence>
<dbReference type="GO" id="GO:0004029">
    <property type="term" value="F:aldehyde dehydrogenase (NAD+) activity"/>
    <property type="evidence" value="ECO:0007669"/>
    <property type="project" value="TreeGrafter"/>
</dbReference>
<dbReference type="InterPro" id="IPR036291">
    <property type="entry name" value="NAD(P)-bd_dom_sf"/>
</dbReference>
<dbReference type="RefSeq" id="WP_189566700.1">
    <property type="nucleotide sequence ID" value="NZ_BMXI01000001.1"/>
</dbReference>
<reference evidence="2" key="1">
    <citation type="journal article" date="2014" name="Int. J. Syst. Evol. Microbiol.">
        <title>Complete genome sequence of Corynebacterium casei LMG S-19264T (=DSM 44701T), isolated from a smear-ripened cheese.</title>
        <authorList>
            <consortium name="US DOE Joint Genome Institute (JGI-PGF)"/>
            <person name="Walter F."/>
            <person name="Albersmeier A."/>
            <person name="Kalinowski J."/>
            <person name="Ruckert C."/>
        </authorList>
    </citation>
    <scope>NUCLEOTIDE SEQUENCE</scope>
    <source>
        <strain evidence="2">KCTC 12988</strain>
    </source>
</reference>
<dbReference type="InterPro" id="IPR016040">
    <property type="entry name" value="NAD(P)-bd_dom"/>
</dbReference>
<dbReference type="AlphaFoldDB" id="A0A918WF85"/>